<keyword evidence="4 6" id="KW-1133">Transmembrane helix</keyword>
<dbReference type="InterPro" id="IPR011577">
    <property type="entry name" value="Cyt_b561_bac/Ni-Hgenase"/>
</dbReference>
<evidence type="ECO:0000256" key="5">
    <source>
        <dbReference type="ARBA" id="ARBA00023136"/>
    </source>
</evidence>
<evidence type="ECO:0000256" key="3">
    <source>
        <dbReference type="ARBA" id="ARBA00022692"/>
    </source>
</evidence>
<dbReference type="RefSeq" id="WP_046279860.1">
    <property type="nucleotide sequence ID" value="NZ_LATL02000301.1"/>
</dbReference>
<dbReference type="EMBL" id="LATL02000301">
    <property type="protein sequence ID" value="KKD36864.1"/>
    <property type="molecule type" value="Genomic_DNA"/>
</dbReference>
<dbReference type="GO" id="GO:0009055">
    <property type="term" value="F:electron transfer activity"/>
    <property type="evidence" value="ECO:0007669"/>
    <property type="project" value="InterPro"/>
</dbReference>
<dbReference type="OrthoDB" id="457436at2"/>
<dbReference type="GO" id="GO:0022904">
    <property type="term" value="P:respiratory electron transport chain"/>
    <property type="evidence" value="ECO:0007669"/>
    <property type="project" value="InterPro"/>
</dbReference>
<comment type="subcellular location">
    <subcellularLocation>
        <location evidence="1">Cell membrane</location>
        <topology evidence="1">Multi-pass membrane protein</topology>
    </subcellularLocation>
</comment>
<evidence type="ECO:0000256" key="4">
    <source>
        <dbReference type="ARBA" id="ARBA00022989"/>
    </source>
</evidence>
<dbReference type="SUPFAM" id="SSF81342">
    <property type="entry name" value="Transmembrane di-heme cytochromes"/>
    <property type="match status" value="1"/>
</dbReference>
<dbReference type="Pfam" id="PF01292">
    <property type="entry name" value="Ni_hydr_CYTB"/>
    <property type="match status" value="1"/>
</dbReference>
<feature type="transmembrane region" description="Helical" evidence="6">
    <location>
        <begin position="217"/>
        <end position="235"/>
    </location>
</feature>
<gene>
    <name evidence="8" type="ORF">WN50_17490</name>
</gene>
<reference evidence="8 9" key="1">
    <citation type="submission" date="2015-06" db="EMBL/GenBank/DDBJ databases">
        <title>Draft genome assembly of filamentous brackish cyanobacterium Limnoraphis robusta strain CS-951.</title>
        <authorList>
            <person name="Willis A."/>
            <person name="Parks M."/>
            <person name="Burford M.A."/>
        </authorList>
    </citation>
    <scope>NUCLEOTIDE SEQUENCE [LARGE SCALE GENOMIC DNA]</scope>
    <source>
        <strain evidence="8 9">CS-951</strain>
    </source>
</reference>
<evidence type="ECO:0000313" key="8">
    <source>
        <dbReference type="EMBL" id="KKD36864.1"/>
    </source>
</evidence>
<dbReference type="Proteomes" id="UP000033607">
    <property type="component" value="Unassembled WGS sequence"/>
</dbReference>
<feature type="transmembrane region" description="Helical" evidence="6">
    <location>
        <begin position="12"/>
        <end position="36"/>
    </location>
</feature>
<evidence type="ECO:0000256" key="6">
    <source>
        <dbReference type="SAM" id="Phobius"/>
    </source>
</evidence>
<feature type="transmembrane region" description="Helical" evidence="6">
    <location>
        <begin position="142"/>
        <end position="164"/>
    </location>
</feature>
<sequence length="239" mass="27295">MPGKLTQPYQPLLLRILHGVTGICAIAAILTAAWTYDTYDGRFGRFFLPKLEAIEGIHGTFGLWTLLIFPIFVVYAFRRGQKRLIQPDSLQKLSEPGKPIFGYTLHRITNTLAIFALTFALFSGKMMSEKWLPQGELNHTWYYLHLISWVVLVLAIAFHLLMAAKVGGTPLLLSIMNWKFRSQDSPSLWRKNISEWKANFRLDEVFHPPNSAQIFRVLEAIILITIILAWVISIVKELG</sequence>
<keyword evidence="2" id="KW-1003">Cell membrane</keyword>
<evidence type="ECO:0000256" key="1">
    <source>
        <dbReference type="ARBA" id="ARBA00004651"/>
    </source>
</evidence>
<protein>
    <submittedName>
        <fullName evidence="8">Cytochrome b(N-terminal)/b6/petB</fullName>
    </submittedName>
</protein>
<feature type="transmembrane region" description="Helical" evidence="6">
    <location>
        <begin position="56"/>
        <end position="77"/>
    </location>
</feature>
<evidence type="ECO:0000256" key="2">
    <source>
        <dbReference type="ARBA" id="ARBA00022475"/>
    </source>
</evidence>
<proteinExistence type="predicted"/>
<evidence type="ECO:0000259" key="7">
    <source>
        <dbReference type="Pfam" id="PF01292"/>
    </source>
</evidence>
<dbReference type="PATRIC" id="fig|1637645.4.peg.5896"/>
<organism evidence="8 9">
    <name type="scientific">Limnoraphis robusta CS-951</name>
    <dbReference type="NCBI Taxonomy" id="1637645"/>
    <lineage>
        <taxon>Bacteria</taxon>
        <taxon>Bacillati</taxon>
        <taxon>Cyanobacteriota</taxon>
        <taxon>Cyanophyceae</taxon>
        <taxon>Oscillatoriophycideae</taxon>
        <taxon>Oscillatoriales</taxon>
        <taxon>Sirenicapillariaceae</taxon>
        <taxon>Limnoraphis</taxon>
    </lineage>
</organism>
<dbReference type="GO" id="GO:0005886">
    <property type="term" value="C:plasma membrane"/>
    <property type="evidence" value="ECO:0007669"/>
    <property type="project" value="UniProtKB-SubCell"/>
</dbReference>
<dbReference type="AlphaFoldDB" id="A0A0F5YD71"/>
<keyword evidence="5 6" id="KW-0472">Membrane</keyword>
<keyword evidence="3 6" id="KW-0812">Transmembrane</keyword>
<accession>A0A0F5YD71</accession>
<feature type="domain" description="Cytochrome b561 bacterial/Ni-hydrogenase" evidence="7">
    <location>
        <begin position="10"/>
        <end position="166"/>
    </location>
</feature>
<evidence type="ECO:0000313" key="9">
    <source>
        <dbReference type="Proteomes" id="UP000033607"/>
    </source>
</evidence>
<dbReference type="InterPro" id="IPR016174">
    <property type="entry name" value="Di-haem_cyt_TM"/>
</dbReference>
<comment type="caution">
    <text evidence="8">The sequence shown here is derived from an EMBL/GenBank/DDBJ whole genome shotgun (WGS) entry which is preliminary data.</text>
</comment>
<name>A0A0F5YD71_9CYAN</name>